<geneLocation type="plasmid" evidence="1">
    <name>unnamed1</name>
</geneLocation>
<dbReference type="KEGG" id="moc:BB934_32855"/>
<dbReference type="EMBL" id="CP016617">
    <property type="protein sequence ID" value="ANY83005.1"/>
    <property type="molecule type" value="Genomic_DNA"/>
</dbReference>
<sequence length="84" mass="9671">MSSVAILKRFETVNPVDVSMIDPKLSYRSVKCALPNWIWPSTTYFALWPCWALASPDGEWVDVSPYHLNSLLSERSILWQVVEE</sequence>
<keyword evidence="1" id="KW-0614">Plasmid</keyword>
<gene>
    <name evidence="1" type="ORF">BB934_32855</name>
</gene>
<proteinExistence type="predicted"/>
<reference evidence="1" key="1">
    <citation type="submission" date="2016-07" db="EMBL/GenBank/DDBJ databases">
        <title>Microvirga ossetica sp. nov. a new species of rhizobia isolated from root nodules of the legume species Vicia alpestris Steven originated from North Ossetia region in the Caucasus.</title>
        <authorList>
            <person name="Safronova V.I."/>
            <person name="Kuznetsova I.G."/>
            <person name="Sazanova A.L."/>
            <person name="Belimov A."/>
            <person name="Andronov E."/>
            <person name="Osledkin Y.S."/>
            <person name="Onishchuk O.P."/>
            <person name="Kurchak O.N."/>
            <person name="Shaposhnikov A.I."/>
            <person name="Willems A."/>
            <person name="Tikhonovich I.A."/>
        </authorList>
    </citation>
    <scope>NUCLEOTIDE SEQUENCE [LARGE SCALE GENOMIC DNA]</scope>
    <source>
        <strain evidence="1">V5/3M</strain>
        <plasmid evidence="1">unnamed1</plasmid>
    </source>
</reference>
<dbReference type="OrthoDB" id="9909806at2"/>
<accession>A0A1B2ESP8</accession>
<protein>
    <submittedName>
        <fullName evidence="1">Uncharacterized protein</fullName>
    </submittedName>
</protein>
<organism evidence="1">
    <name type="scientific">Microvirga ossetica</name>
    <dbReference type="NCBI Taxonomy" id="1882682"/>
    <lineage>
        <taxon>Bacteria</taxon>
        <taxon>Pseudomonadati</taxon>
        <taxon>Pseudomonadota</taxon>
        <taxon>Alphaproteobacteria</taxon>
        <taxon>Hyphomicrobiales</taxon>
        <taxon>Methylobacteriaceae</taxon>
        <taxon>Microvirga</taxon>
    </lineage>
</organism>
<dbReference type="RefSeq" id="WP_099514084.1">
    <property type="nucleotide sequence ID" value="NZ_CP016617.1"/>
</dbReference>
<evidence type="ECO:0000313" key="1">
    <source>
        <dbReference type="EMBL" id="ANY83005.1"/>
    </source>
</evidence>
<name>A0A1B2ESP8_9HYPH</name>
<dbReference type="AlphaFoldDB" id="A0A1B2ESP8"/>